<evidence type="ECO:0000313" key="1">
    <source>
        <dbReference type="EMBL" id="NNH72856.1"/>
    </source>
</evidence>
<proteinExistence type="predicted"/>
<evidence type="ECO:0000313" key="2">
    <source>
        <dbReference type="Proteomes" id="UP000586827"/>
    </source>
</evidence>
<gene>
    <name evidence="1" type="ORF">HLB23_23860</name>
</gene>
<name>A0A849C5B5_9NOCA</name>
<dbReference type="EMBL" id="JABELX010000008">
    <property type="protein sequence ID" value="NNH72856.1"/>
    <property type="molecule type" value="Genomic_DNA"/>
</dbReference>
<comment type="caution">
    <text evidence="1">The sequence shown here is derived from an EMBL/GenBank/DDBJ whole genome shotgun (WGS) entry which is preliminary data.</text>
</comment>
<reference evidence="1 2" key="1">
    <citation type="submission" date="2020-05" db="EMBL/GenBank/DDBJ databases">
        <title>MicrobeNet Type strains.</title>
        <authorList>
            <person name="Nicholson A.C."/>
        </authorList>
    </citation>
    <scope>NUCLEOTIDE SEQUENCE [LARGE SCALE GENOMIC DNA]</scope>
    <source>
        <strain evidence="1 2">JCM 3224</strain>
    </source>
</reference>
<organism evidence="1 2">
    <name type="scientific">Nocardia uniformis</name>
    <dbReference type="NCBI Taxonomy" id="53432"/>
    <lineage>
        <taxon>Bacteria</taxon>
        <taxon>Bacillati</taxon>
        <taxon>Actinomycetota</taxon>
        <taxon>Actinomycetes</taxon>
        <taxon>Mycobacteriales</taxon>
        <taxon>Nocardiaceae</taxon>
        <taxon>Nocardia</taxon>
    </lineage>
</organism>
<dbReference type="Proteomes" id="UP000586827">
    <property type="component" value="Unassembled WGS sequence"/>
</dbReference>
<accession>A0A849C5B5</accession>
<dbReference type="AlphaFoldDB" id="A0A849C5B5"/>
<dbReference type="RefSeq" id="WP_157552854.1">
    <property type="nucleotide sequence ID" value="NZ_JABELX010000008.1"/>
</dbReference>
<protein>
    <submittedName>
        <fullName evidence="1">Uncharacterized protein</fullName>
    </submittedName>
</protein>
<keyword evidence="2" id="KW-1185">Reference proteome</keyword>
<sequence length="101" mass="10167">MSNFVNCAHVTFSGSSTCTGATSGTGVVVDAVVVAVAEDVVVEATDGVASFFEQPPTTIAARHNADRAIAERAVFMRPMLPEIISPCGGGSGSSAARGHVS</sequence>